<sequence length="776" mass="88363">MSRVAVLKIGRGDFAQGFEVSLELREDGGSSVGEIEGRLGANTEIEGLYFLWQQSFRNLTTLARYDGWEIEESLPTNRATKEIAADCWQRMRQVETNFNQWLQASGEVGWQKIRERLSKELASQPDTLRLAIKAKEVMLWKLPWHTWDLLASYPNVGVSYSPIEYESWEIPQQQTPRDRVRLLAIFGDHQHLDLEADRQAIANLPQTESVFCHQPQGRELITQLRNPQGWDIFFFAGHSQTVEQRGRISLSTRESIETEQFKHAFREAMQKGLKIAIFNSCEGLGLAQQLADLHVPVIIVMQEIVPDVVAQSFLKEFLREYAAGQTLYTAVRRAQERLEEFTDLPGATWLPMIYQNPAQVPPTWKDLRPMSLPNYRRRLDWKDLQDILVRSLLATGLIMTLRFLGGLQPIELWAFDLFMRLQPDGGIDERLLIVQVTEQDIQEQGRYPLSDRVIWQTLEKLQSYQPRVIGLDIYRDLPVEPGHRELAAHIPKNSRLVTTCEVSKPESNTDKFGVAPPPTSPPSNVGFSDFVVESDGIIRRSLLHIDPGNSRCQSSFAFSAELARRYLDFEGIKPQATSEGNLQLGSTVFQPLENHTGFYHNIDPRGHQVLLNYRSAQKVAREVTLAAVLKNDLPPQWVKDRIILIGVTAPSIGDRFFTPFSKEVDKKMPGIVIHAQMVSQMLSIAQQERPLLRFWPQGWDAIWIWIWSLIGGLCVWRFDSVLYRRVLAAIASVILVSLCFGFFLSGLCLPVIPSVFALAITYVIKTGLKRHLGGKS</sequence>
<dbReference type="EMBL" id="JACJTB010000003">
    <property type="protein sequence ID" value="MBD2593612.1"/>
    <property type="molecule type" value="Genomic_DNA"/>
</dbReference>
<reference evidence="3 4" key="1">
    <citation type="journal article" date="2020" name="ISME J.">
        <title>Comparative genomics reveals insights into cyanobacterial evolution and habitat adaptation.</title>
        <authorList>
            <person name="Chen M.Y."/>
            <person name="Teng W.K."/>
            <person name="Zhao L."/>
            <person name="Hu C.X."/>
            <person name="Zhou Y.K."/>
            <person name="Han B.P."/>
            <person name="Song L.R."/>
            <person name="Shu W.S."/>
        </authorList>
    </citation>
    <scope>NUCLEOTIDE SEQUENCE [LARGE SCALE GENOMIC DNA]</scope>
    <source>
        <strain evidence="3 4">FACHB-130</strain>
    </source>
</reference>
<feature type="transmembrane region" description="Helical" evidence="1">
    <location>
        <begin position="726"/>
        <end position="745"/>
    </location>
</feature>
<feature type="transmembrane region" description="Helical" evidence="1">
    <location>
        <begin position="702"/>
        <end position="719"/>
    </location>
</feature>
<dbReference type="SMART" id="SM01080">
    <property type="entry name" value="CHASE2"/>
    <property type="match status" value="1"/>
</dbReference>
<gene>
    <name evidence="3" type="ORF">H6G74_04610</name>
</gene>
<evidence type="ECO:0000313" key="3">
    <source>
        <dbReference type="EMBL" id="MBD2593612.1"/>
    </source>
</evidence>
<dbReference type="RefSeq" id="WP_190966553.1">
    <property type="nucleotide sequence ID" value="NZ_JACJTB010000003.1"/>
</dbReference>
<dbReference type="Pfam" id="PF05226">
    <property type="entry name" value="CHASE2"/>
    <property type="match status" value="1"/>
</dbReference>
<dbReference type="InterPro" id="IPR024983">
    <property type="entry name" value="CHAT_dom"/>
</dbReference>
<proteinExistence type="predicted"/>
<dbReference type="Proteomes" id="UP000603457">
    <property type="component" value="Unassembled WGS sequence"/>
</dbReference>
<protein>
    <submittedName>
        <fullName evidence="3">CHASE2 domain-containing protein</fullName>
    </submittedName>
</protein>
<name>A0ABR8FQV4_9NOSO</name>
<keyword evidence="1" id="KW-0472">Membrane</keyword>
<dbReference type="InterPro" id="IPR007890">
    <property type="entry name" value="CHASE2"/>
</dbReference>
<evidence type="ECO:0000313" key="4">
    <source>
        <dbReference type="Proteomes" id="UP000603457"/>
    </source>
</evidence>
<keyword evidence="1" id="KW-0812">Transmembrane</keyword>
<evidence type="ECO:0000259" key="2">
    <source>
        <dbReference type="SMART" id="SM01080"/>
    </source>
</evidence>
<keyword evidence="4" id="KW-1185">Reference proteome</keyword>
<keyword evidence="1" id="KW-1133">Transmembrane helix</keyword>
<comment type="caution">
    <text evidence="3">The sequence shown here is derived from an EMBL/GenBank/DDBJ whole genome shotgun (WGS) entry which is preliminary data.</text>
</comment>
<evidence type="ECO:0000256" key="1">
    <source>
        <dbReference type="SAM" id="Phobius"/>
    </source>
</evidence>
<organism evidence="3 4">
    <name type="scientific">Nostoc spongiaeforme FACHB-130</name>
    <dbReference type="NCBI Taxonomy" id="1357510"/>
    <lineage>
        <taxon>Bacteria</taxon>
        <taxon>Bacillati</taxon>
        <taxon>Cyanobacteriota</taxon>
        <taxon>Cyanophyceae</taxon>
        <taxon>Nostocales</taxon>
        <taxon>Nostocaceae</taxon>
        <taxon>Nostoc</taxon>
    </lineage>
</organism>
<dbReference type="Pfam" id="PF12770">
    <property type="entry name" value="CHAT"/>
    <property type="match status" value="1"/>
</dbReference>
<feature type="domain" description="CHASE2" evidence="2">
    <location>
        <begin position="407"/>
        <end position="714"/>
    </location>
</feature>
<accession>A0ABR8FQV4</accession>